<dbReference type="EMBL" id="SWKU01000010">
    <property type="protein sequence ID" value="KAF3003120.1"/>
    <property type="molecule type" value="Genomic_DNA"/>
</dbReference>
<proteinExistence type="predicted"/>
<protein>
    <submittedName>
        <fullName evidence="3">Uncharacterized protein</fullName>
    </submittedName>
</protein>
<gene>
    <name evidence="3" type="ORF">E8E13_008369</name>
</gene>
<feature type="compositionally biased region" description="Polar residues" evidence="2">
    <location>
        <begin position="30"/>
        <end position="49"/>
    </location>
</feature>
<evidence type="ECO:0000256" key="2">
    <source>
        <dbReference type="SAM" id="MobiDB-lite"/>
    </source>
</evidence>
<organism evidence="3 4">
    <name type="scientific">Curvularia kusanoi</name>
    <name type="common">Cochliobolus kusanoi</name>
    <dbReference type="NCBI Taxonomy" id="90978"/>
    <lineage>
        <taxon>Eukaryota</taxon>
        <taxon>Fungi</taxon>
        <taxon>Dikarya</taxon>
        <taxon>Ascomycota</taxon>
        <taxon>Pezizomycotina</taxon>
        <taxon>Dothideomycetes</taxon>
        <taxon>Pleosporomycetidae</taxon>
        <taxon>Pleosporales</taxon>
        <taxon>Pleosporineae</taxon>
        <taxon>Pleosporaceae</taxon>
        <taxon>Curvularia</taxon>
    </lineage>
</organism>
<comment type="caution">
    <text evidence="3">The sequence shown here is derived from an EMBL/GenBank/DDBJ whole genome shotgun (WGS) entry which is preliminary data.</text>
</comment>
<evidence type="ECO:0000313" key="4">
    <source>
        <dbReference type="Proteomes" id="UP000801428"/>
    </source>
</evidence>
<keyword evidence="1" id="KW-0175">Coiled coil</keyword>
<reference evidence="3" key="1">
    <citation type="submission" date="2019-04" db="EMBL/GenBank/DDBJ databases">
        <title>Sequencing of skin fungus with MAO and IRED activity.</title>
        <authorList>
            <person name="Marsaioli A.J."/>
            <person name="Bonatto J.M.C."/>
            <person name="Reis Junior O."/>
        </authorList>
    </citation>
    <scope>NUCLEOTIDE SEQUENCE</scope>
    <source>
        <strain evidence="3">30M1</strain>
    </source>
</reference>
<dbReference type="AlphaFoldDB" id="A0A9P4TEN7"/>
<feature type="compositionally biased region" description="Polar residues" evidence="2">
    <location>
        <begin position="59"/>
        <end position="69"/>
    </location>
</feature>
<evidence type="ECO:0000313" key="3">
    <source>
        <dbReference type="EMBL" id="KAF3003120.1"/>
    </source>
</evidence>
<evidence type="ECO:0000256" key="1">
    <source>
        <dbReference type="SAM" id="Coils"/>
    </source>
</evidence>
<feature type="coiled-coil region" evidence="1">
    <location>
        <begin position="186"/>
        <end position="253"/>
    </location>
</feature>
<name>A0A9P4TEN7_CURKU</name>
<feature type="region of interest" description="Disordered" evidence="2">
    <location>
        <begin position="30"/>
        <end position="78"/>
    </location>
</feature>
<accession>A0A9P4TEN7</accession>
<dbReference type="Proteomes" id="UP000801428">
    <property type="component" value="Unassembled WGS sequence"/>
</dbReference>
<keyword evidence="4" id="KW-1185">Reference proteome</keyword>
<sequence length="325" mass="35773">MTAPPPHTKNRTSTITAMREDLTVLHASVTSLVSPPQPASPTFSSPRSIDNNDSHNKLPRNSTASNISSRYPKPSTPQYLYTLSTPTHTYPIHTCPHCPSPSSTLLIPTPLLTAFETSITSLSLRSLALVKSKASLAAASRKAQNAAAAAQKALVREVKKVTRERDLAFQVAEDVRGHLTSAWWEVAALKSAMKGAEQRVGELEERVRVGEREAERAREEVGDGEGWASCHGADETARESLEAEAENADMRERTKYLEERNAYLEERLRVFESESAKVNIEALRTNGSPNASGKSGKKTWCMSLRGRKKQWDEEEGSMNTPVGQY</sequence>